<evidence type="ECO:0000256" key="1">
    <source>
        <dbReference type="ARBA" id="ARBA00006432"/>
    </source>
</evidence>
<evidence type="ECO:0000256" key="4">
    <source>
        <dbReference type="ARBA" id="ARBA00023098"/>
    </source>
</evidence>
<dbReference type="InterPro" id="IPR042099">
    <property type="entry name" value="ANL_N_sf"/>
</dbReference>
<dbReference type="KEGG" id="toy:FO059_07845"/>
<proteinExistence type="inferred from homology"/>
<name>A0A516X2J7_9ACTN</name>
<dbReference type="Pfam" id="PF23562">
    <property type="entry name" value="AMP-binding_C_3"/>
    <property type="match status" value="1"/>
</dbReference>
<dbReference type="Pfam" id="PF00501">
    <property type="entry name" value="AMP-binding"/>
    <property type="match status" value="1"/>
</dbReference>
<keyword evidence="3" id="KW-0276">Fatty acid metabolism</keyword>
<evidence type="ECO:0000259" key="6">
    <source>
        <dbReference type="Pfam" id="PF00501"/>
    </source>
</evidence>
<dbReference type="SUPFAM" id="SSF56801">
    <property type="entry name" value="Acetyl-CoA synthetase-like"/>
    <property type="match status" value="1"/>
</dbReference>
<gene>
    <name evidence="7" type="ORF">FO059_07845</name>
</gene>
<dbReference type="PROSITE" id="PS00455">
    <property type="entry name" value="AMP_BINDING"/>
    <property type="match status" value="1"/>
</dbReference>
<dbReference type="AlphaFoldDB" id="A0A516X2J7"/>
<dbReference type="CDD" id="cd05907">
    <property type="entry name" value="VL_LC_FACS_like"/>
    <property type="match status" value="1"/>
</dbReference>
<feature type="domain" description="AMP-dependent synthetase/ligase" evidence="6">
    <location>
        <begin position="36"/>
        <end position="425"/>
    </location>
</feature>
<evidence type="ECO:0000313" key="8">
    <source>
        <dbReference type="Proteomes" id="UP000317344"/>
    </source>
</evidence>
<dbReference type="RefSeq" id="WP_143907778.1">
    <property type="nucleotide sequence ID" value="NZ_CP041765.1"/>
</dbReference>
<dbReference type="EMBL" id="CP041765">
    <property type="protein sequence ID" value="QDQ97260.1"/>
    <property type="molecule type" value="Genomic_DNA"/>
</dbReference>
<keyword evidence="8" id="KW-1185">Reference proteome</keyword>
<reference evidence="7 8" key="1">
    <citation type="submission" date="2019-07" db="EMBL/GenBank/DDBJ databases">
        <title>Tomitella cavernea sp. nov., an actinomycete isolated from soil.</title>
        <authorList>
            <person name="Cheng J."/>
        </authorList>
    </citation>
    <scope>NUCLEOTIDE SEQUENCE [LARGE SCALE GENOMIC DNA]</scope>
    <source>
        <strain evidence="7 8">HY188</strain>
    </source>
</reference>
<keyword evidence="4" id="KW-0443">Lipid metabolism</keyword>
<evidence type="ECO:0000256" key="2">
    <source>
        <dbReference type="ARBA" id="ARBA00022598"/>
    </source>
</evidence>
<protein>
    <recommendedName>
        <fullName evidence="5">Acyl-CoA synthetase</fullName>
    </recommendedName>
</protein>
<dbReference type="OrthoDB" id="9803968at2"/>
<sequence>MTELAVQASYTIADDDSLSATVYRYAQESPHVVPFRRMVAGAWTDVTAAQFADEVTALAKGLIASGVGHGDRVALMSPTRYEWVALDFAIWTVGACTVAIYETSSADQAEWILSDSGSRMLIVASDEHADVTRAVVDRLDNVEEMLMFDGDRGAVDELVERGARIGDDEVTARRTAVRAADAATLVYTSGTTGRPKGAQLTHFNLLSEGAAASASLGDMMTEGKSTLLFLPLAHIFARAISVGAFMSKITVGHTADIANLVDHFAVFQPTFVLSVPRVFEKVYNTAKQKAEDGGKGKIFAAAESTAIEWSKSLDTGGPGLVLNLKHTLFDKLVYSKLKAALGGRCEAAVSGGGPLGARLGHFYRGVGVTIYEGYGLTETTAAVTVNTPNAQRIGSVGRPVEGCAVKIADDGEVLLQGNVVFDGYWKNEAATTDSIRDGWFHTGDLGRLDAEGYLFITGRKKEIIVTAAGKNVAPSGLEDSLRAHPLISQAMVVGDAKPFIAALITLDPEAVPGWLERNGKPADTSMTALATDPDLVAEIDSAVQTANAAVSRAEQVKKFSVLTTDFTVEGGELTPTLKLKRNVVSSTYAGDIEALYAK</sequence>
<comment type="similarity">
    <text evidence="1">Belongs to the ATP-dependent AMP-binding enzyme family.</text>
</comment>
<dbReference type="InterPro" id="IPR000873">
    <property type="entry name" value="AMP-dep_synth/lig_dom"/>
</dbReference>
<dbReference type="Proteomes" id="UP000317344">
    <property type="component" value="Chromosome"/>
</dbReference>
<organism evidence="7 8">
    <name type="scientific">Tomitella fengzijianii</name>
    <dbReference type="NCBI Taxonomy" id="2597660"/>
    <lineage>
        <taxon>Bacteria</taxon>
        <taxon>Bacillati</taxon>
        <taxon>Actinomycetota</taxon>
        <taxon>Actinomycetes</taxon>
        <taxon>Mycobacteriales</taxon>
        <taxon>Tomitella</taxon>
    </lineage>
</organism>
<dbReference type="GO" id="GO:0016020">
    <property type="term" value="C:membrane"/>
    <property type="evidence" value="ECO:0007669"/>
    <property type="project" value="TreeGrafter"/>
</dbReference>
<evidence type="ECO:0000256" key="3">
    <source>
        <dbReference type="ARBA" id="ARBA00022832"/>
    </source>
</evidence>
<evidence type="ECO:0000313" key="7">
    <source>
        <dbReference type="EMBL" id="QDQ97260.1"/>
    </source>
</evidence>
<dbReference type="Gene3D" id="3.40.50.12780">
    <property type="entry name" value="N-terminal domain of ligase-like"/>
    <property type="match status" value="2"/>
</dbReference>
<dbReference type="GO" id="GO:0004467">
    <property type="term" value="F:long-chain fatty acid-CoA ligase activity"/>
    <property type="evidence" value="ECO:0007669"/>
    <property type="project" value="TreeGrafter"/>
</dbReference>
<evidence type="ECO:0000256" key="5">
    <source>
        <dbReference type="ARBA" id="ARBA00032875"/>
    </source>
</evidence>
<reference evidence="7 8" key="2">
    <citation type="submission" date="2019-07" db="EMBL/GenBank/DDBJ databases">
        <authorList>
            <person name="Huang Y."/>
        </authorList>
    </citation>
    <scope>NUCLEOTIDE SEQUENCE [LARGE SCALE GENOMIC DNA]</scope>
    <source>
        <strain evidence="7 8">HY188</strain>
    </source>
</reference>
<dbReference type="PANTHER" id="PTHR43272:SF32">
    <property type="entry name" value="AMP-DEPENDENT SYNTHETASE_LIGASE DOMAIN-CONTAINING PROTEIN"/>
    <property type="match status" value="1"/>
</dbReference>
<keyword evidence="2 7" id="KW-0436">Ligase</keyword>
<accession>A0A516X2J7</accession>
<dbReference type="PANTHER" id="PTHR43272">
    <property type="entry name" value="LONG-CHAIN-FATTY-ACID--COA LIGASE"/>
    <property type="match status" value="1"/>
</dbReference>
<dbReference type="InterPro" id="IPR020845">
    <property type="entry name" value="AMP-binding_CS"/>
</dbReference>